<gene>
    <name evidence="1" type="ORF">SAMN04489735_102546</name>
</gene>
<organism evidence="1 2">
    <name type="scientific">Aneurinibacillus thermoaerophilus</name>
    <dbReference type="NCBI Taxonomy" id="143495"/>
    <lineage>
        <taxon>Bacteria</taxon>
        <taxon>Bacillati</taxon>
        <taxon>Bacillota</taxon>
        <taxon>Bacilli</taxon>
        <taxon>Bacillales</taxon>
        <taxon>Paenibacillaceae</taxon>
        <taxon>Aneurinibacillus group</taxon>
        <taxon>Aneurinibacillus</taxon>
    </lineage>
</organism>
<dbReference type="AlphaFoldDB" id="A0A1G8CGW6"/>
<name>A0A1G8CGW6_ANETH</name>
<evidence type="ECO:0000313" key="2">
    <source>
        <dbReference type="Proteomes" id="UP000198956"/>
    </source>
</evidence>
<accession>A0A1G8CGW6</accession>
<reference evidence="1 2" key="1">
    <citation type="submission" date="2016-10" db="EMBL/GenBank/DDBJ databases">
        <authorList>
            <person name="de Groot N.N."/>
        </authorList>
    </citation>
    <scope>NUCLEOTIDE SEQUENCE [LARGE SCALE GENOMIC DNA]</scope>
    <source>
        <strain evidence="1 2">L 420-91</strain>
    </source>
</reference>
<evidence type="ECO:0008006" key="3">
    <source>
        <dbReference type="Google" id="ProtNLM"/>
    </source>
</evidence>
<evidence type="ECO:0000313" key="1">
    <source>
        <dbReference type="EMBL" id="SDH44675.1"/>
    </source>
</evidence>
<dbReference type="RefSeq" id="WP_091260821.1">
    <property type="nucleotide sequence ID" value="NZ_FNDE01000025.1"/>
</dbReference>
<dbReference type="EMBL" id="FNDE01000025">
    <property type="protein sequence ID" value="SDH44675.1"/>
    <property type="molecule type" value="Genomic_DNA"/>
</dbReference>
<protein>
    <recommendedName>
        <fullName evidence="3">CRISPR-associated protein Cst1</fullName>
    </recommendedName>
</protein>
<dbReference type="OrthoDB" id="9762920at2"/>
<sequence>MSVPQVYVFRLRHQWWIDCGIVGLYQVARSLQSKYPDIDISLSSDNQELRFTYSSQDQLREFLRACYEELATRHWNVSTKKQHELREWVVYNRELDRFDCKPKRQPTPIPALFVKGSSWRAEAIPISQLHQDNPTLAQRAEQYIQTEKKTFWGSKKQLLFEPPVCHADLVILPEEKKKKSVCSVCGKASSACEDVSQPAFLLFASNSAAKSFNSELNKPDKLCWECSFLSRFAVETALYRKTNDKLFILQLYAPSVRKMSHLQEKMGVLSAVRELDKEYFLSNIEMKKDGLLYRARKPYEFLWAYYNKVYQLYKEERDKQAADPFILELMKIALDEAPLQMALFVVSPKGQTFMIDELVFYDETAYIFRLLHELSMVEPQVDLKSFYHDLHDPTDDTNPTMYRNRILRRVLEKKLIIEEVERFAFHVSREGHHPNLRHILQFTIFYESLIRKEVGLDIDKEDTMNPEQIKMATQLGKQIVYSARDYLCGSDAKRNDELKKIKGDLFSLRKTRTKADFMSQVNTLQMRYGIIVPKEYVNGVLEQCHFEHFKAYVVTSALNAYNTLMYYKSKEGEKTDE</sequence>
<dbReference type="Proteomes" id="UP000198956">
    <property type="component" value="Unassembled WGS sequence"/>
</dbReference>
<proteinExistence type="predicted"/>